<feature type="region of interest" description="Disordered" evidence="9">
    <location>
        <begin position="1"/>
        <end position="52"/>
    </location>
</feature>
<keyword evidence="5 8" id="KW-0238">DNA-binding</keyword>
<dbReference type="PANTHER" id="PTHR30349:SF91">
    <property type="entry name" value="INTA PROTEIN"/>
    <property type="match status" value="1"/>
</dbReference>
<evidence type="ECO:0000256" key="7">
    <source>
        <dbReference type="ARBA" id="ARBA00023195"/>
    </source>
</evidence>
<evidence type="ECO:0000259" key="11">
    <source>
        <dbReference type="PROSITE" id="PS51900"/>
    </source>
</evidence>
<keyword evidence="7" id="KW-1179">Viral genome integration</keyword>
<proteinExistence type="inferred from homology"/>
<evidence type="ECO:0000259" key="10">
    <source>
        <dbReference type="PROSITE" id="PS51898"/>
    </source>
</evidence>
<dbReference type="InterPro" id="IPR010998">
    <property type="entry name" value="Integrase_recombinase_N"/>
</dbReference>
<protein>
    <recommendedName>
        <fullName evidence="2">Integrase</fullName>
    </recommendedName>
</protein>
<feature type="domain" description="Tyr recombinase" evidence="10">
    <location>
        <begin position="218"/>
        <end position="426"/>
    </location>
</feature>
<dbReference type="CDD" id="cd01189">
    <property type="entry name" value="INT_ICEBs1_C_like"/>
    <property type="match status" value="1"/>
</dbReference>
<evidence type="ECO:0000256" key="3">
    <source>
        <dbReference type="ARBA" id="ARBA00022679"/>
    </source>
</evidence>
<keyword evidence="6" id="KW-0233">DNA recombination</keyword>
<dbReference type="GO" id="GO:0006310">
    <property type="term" value="P:DNA recombination"/>
    <property type="evidence" value="ECO:0007669"/>
    <property type="project" value="UniProtKB-KW"/>
</dbReference>
<dbReference type="EMBL" id="BK032870">
    <property type="protein sequence ID" value="DAF64936.1"/>
    <property type="molecule type" value="Genomic_DNA"/>
</dbReference>
<organism evidence="12">
    <name type="scientific">Siphoviridae sp. ctPrm3</name>
    <dbReference type="NCBI Taxonomy" id="2827864"/>
    <lineage>
        <taxon>Viruses</taxon>
        <taxon>Duplodnaviria</taxon>
        <taxon>Heunggongvirae</taxon>
        <taxon>Uroviricota</taxon>
        <taxon>Caudoviricetes</taxon>
    </lineage>
</organism>
<keyword evidence="7" id="KW-1160">Virus entry into host cell</keyword>
<keyword evidence="7" id="KW-0229">DNA integration</keyword>
<dbReference type="InterPro" id="IPR011010">
    <property type="entry name" value="DNA_brk_join_enz"/>
</dbReference>
<sequence>MHASSCSSPRSAPTPTNTPTASRSPTWTRAGRSATWRRSWTSMPTSSERRAVVQRGADGRWFARPYMGTDRVTGRRIRPYRSWDAELTREQAQEECDRWAATFDPSSARDSSKRLSSMLETYISDPVNGLSDNSVATYRSVVRTMVEPTIGRLPYDQLEPWDVSAAYRMLLAPRTGKGLSPKTLLKMHALLKGAYRSWRPALGRDIMLDVPAPSPDPVEPFALSELDTDELSRALVSAMSSRSASGANISRRTEAMAVYLALNTGLRCGEICGLQRRDWRRALHDLHVVGQAVEHPELHRQAYTKGRRVRNVALAPAVEAQMRRHLEWQDTWLTRKGPAALVVTFGPAGAIARPSTVTSRFKSLVRDLGLPEETVFHSLRHTHASWLLMNGFDMRTIQERLGHASVKTTLDIYGSVMPGRDQAAAAAFTDSISHGGETDE</sequence>
<feature type="compositionally biased region" description="Polar residues" evidence="9">
    <location>
        <begin position="36"/>
        <end position="46"/>
    </location>
</feature>
<evidence type="ECO:0000256" key="8">
    <source>
        <dbReference type="PROSITE-ProRule" id="PRU01248"/>
    </source>
</evidence>
<dbReference type="SUPFAM" id="SSF56349">
    <property type="entry name" value="DNA breaking-rejoining enzymes"/>
    <property type="match status" value="1"/>
</dbReference>
<feature type="compositionally biased region" description="Low complexity" evidence="9">
    <location>
        <begin position="7"/>
        <end position="26"/>
    </location>
</feature>
<dbReference type="GO" id="GO:0016740">
    <property type="term" value="F:transferase activity"/>
    <property type="evidence" value="ECO:0007669"/>
    <property type="project" value="UniProtKB-KW"/>
</dbReference>
<dbReference type="GO" id="GO:0075713">
    <property type="term" value="P:establishment of integrated proviral latency"/>
    <property type="evidence" value="ECO:0007669"/>
    <property type="project" value="UniProtKB-KW"/>
</dbReference>
<evidence type="ECO:0000256" key="1">
    <source>
        <dbReference type="ARBA" id="ARBA00008857"/>
    </source>
</evidence>
<dbReference type="PROSITE" id="PS51898">
    <property type="entry name" value="TYR_RECOMBINASE"/>
    <property type="match status" value="1"/>
</dbReference>
<dbReference type="GO" id="GO:0016787">
    <property type="term" value="F:hydrolase activity"/>
    <property type="evidence" value="ECO:0007669"/>
    <property type="project" value="UniProtKB-KW"/>
</dbReference>
<dbReference type="PROSITE" id="PS51900">
    <property type="entry name" value="CB"/>
    <property type="match status" value="1"/>
</dbReference>
<accession>A0A8S5TP88</accession>
<evidence type="ECO:0000313" key="12">
    <source>
        <dbReference type="EMBL" id="DAF64936.1"/>
    </source>
</evidence>
<dbReference type="GO" id="GO:0003677">
    <property type="term" value="F:DNA binding"/>
    <property type="evidence" value="ECO:0007669"/>
    <property type="project" value="UniProtKB-UniRule"/>
</dbReference>
<dbReference type="GO" id="GO:0044826">
    <property type="term" value="P:viral genome integration into host DNA"/>
    <property type="evidence" value="ECO:0007669"/>
    <property type="project" value="UniProtKB-KW"/>
</dbReference>
<evidence type="ECO:0000256" key="5">
    <source>
        <dbReference type="ARBA" id="ARBA00023125"/>
    </source>
</evidence>
<comment type="similarity">
    <text evidence="1">Belongs to the 'phage' integrase family.</text>
</comment>
<keyword evidence="3" id="KW-0808">Transferase</keyword>
<evidence type="ECO:0000256" key="2">
    <source>
        <dbReference type="ARBA" id="ARBA00016082"/>
    </source>
</evidence>
<keyword evidence="4" id="KW-0378">Hydrolase</keyword>
<evidence type="ECO:0000256" key="6">
    <source>
        <dbReference type="ARBA" id="ARBA00023172"/>
    </source>
</evidence>
<evidence type="ECO:0000256" key="4">
    <source>
        <dbReference type="ARBA" id="ARBA00022801"/>
    </source>
</evidence>
<feature type="domain" description="Core-binding (CB)" evidence="11">
    <location>
        <begin position="106"/>
        <end position="199"/>
    </location>
</feature>
<dbReference type="InterPro" id="IPR050090">
    <property type="entry name" value="Tyrosine_recombinase_XerCD"/>
</dbReference>
<evidence type="ECO:0000256" key="9">
    <source>
        <dbReference type="SAM" id="MobiDB-lite"/>
    </source>
</evidence>
<name>A0A8S5TP88_9CAUD</name>
<dbReference type="InterPro" id="IPR013762">
    <property type="entry name" value="Integrase-like_cat_sf"/>
</dbReference>
<dbReference type="Gene3D" id="1.10.443.10">
    <property type="entry name" value="Intergrase catalytic core"/>
    <property type="match status" value="1"/>
</dbReference>
<dbReference type="GO" id="GO:0015074">
    <property type="term" value="P:DNA integration"/>
    <property type="evidence" value="ECO:0007669"/>
    <property type="project" value="InterPro"/>
</dbReference>
<dbReference type="PANTHER" id="PTHR30349">
    <property type="entry name" value="PHAGE INTEGRASE-RELATED"/>
    <property type="match status" value="1"/>
</dbReference>
<dbReference type="InterPro" id="IPR002104">
    <property type="entry name" value="Integrase_catalytic"/>
</dbReference>
<reference evidence="12" key="1">
    <citation type="journal article" date="2021" name="Proc. Natl. Acad. Sci. U.S.A.">
        <title>A Catalog of Tens of Thousands of Viruses from Human Metagenomes Reveals Hidden Associations with Chronic Diseases.</title>
        <authorList>
            <person name="Tisza M.J."/>
            <person name="Buck C.B."/>
        </authorList>
    </citation>
    <scope>NUCLEOTIDE SEQUENCE</scope>
    <source>
        <strain evidence="12">CtPrm3</strain>
    </source>
</reference>
<dbReference type="InterPro" id="IPR044068">
    <property type="entry name" value="CB"/>
</dbReference>
<dbReference type="Pfam" id="PF00589">
    <property type="entry name" value="Phage_integrase"/>
    <property type="match status" value="1"/>
</dbReference>
<dbReference type="Gene3D" id="1.10.150.130">
    <property type="match status" value="1"/>
</dbReference>